<dbReference type="InterPro" id="IPR012340">
    <property type="entry name" value="NA-bd_OB-fold"/>
</dbReference>
<comment type="caution">
    <text evidence="2">The sequence shown here is derived from an EMBL/GenBank/DDBJ whole genome shotgun (WGS) entry which is preliminary data.</text>
</comment>
<dbReference type="Gene3D" id="1.10.10.650">
    <property type="entry name" value="RuvA domain 2-like"/>
    <property type="match status" value="1"/>
</dbReference>
<dbReference type="InterPro" id="IPR032639">
    <property type="entry name" value="Tex_YqgF"/>
</dbReference>
<dbReference type="CDD" id="cd05685">
    <property type="entry name" value="S1_Tex"/>
    <property type="match status" value="1"/>
</dbReference>
<reference evidence="2" key="1">
    <citation type="submission" date="2020-10" db="EMBL/GenBank/DDBJ databases">
        <authorList>
            <person name="Gilroy R."/>
        </authorList>
    </citation>
    <scope>NUCLEOTIDE SEQUENCE</scope>
    <source>
        <strain evidence="2">4920</strain>
    </source>
</reference>
<dbReference type="InterPro" id="IPR044146">
    <property type="entry name" value="S1_Tex"/>
</dbReference>
<dbReference type="Pfam" id="PF00575">
    <property type="entry name" value="S1"/>
    <property type="match status" value="1"/>
</dbReference>
<dbReference type="SUPFAM" id="SSF50249">
    <property type="entry name" value="Nucleic acid-binding proteins"/>
    <property type="match status" value="1"/>
</dbReference>
<dbReference type="InterPro" id="IPR050437">
    <property type="entry name" value="Ribos_protein_bS1-like"/>
</dbReference>
<dbReference type="Pfam" id="PF17674">
    <property type="entry name" value="HHH_9"/>
    <property type="match status" value="1"/>
</dbReference>
<dbReference type="GO" id="GO:0006139">
    <property type="term" value="P:nucleobase-containing compound metabolic process"/>
    <property type="evidence" value="ECO:0007669"/>
    <property type="project" value="InterPro"/>
</dbReference>
<feature type="domain" description="S1 motif" evidence="1">
    <location>
        <begin position="644"/>
        <end position="713"/>
    </location>
</feature>
<dbReference type="FunFam" id="1.10.10.650:FF:000001">
    <property type="entry name" value="S1 RNA-binding domain 1"/>
    <property type="match status" value="1"/>
</dbReference>
<dbReference type="SUPFAM" id="SSF47781">
    <property type="entry name" value="RuvA domain 2-like"/>
    <property type="match status" value="2"/>
</dbReference>
<dbReference type="Gene3D" id="3.30.420.140">
    <property type="entry name" value="YqgF/RNase H-like domain"/>
    <property type="match status" value="1"/>
</dbReference>
<dbReference type="GO" id="GO:0005737">
    <property type="term" value="C:cytoplasm"/>
    <property type="evidence" value="ECO:0007669"/>
    <property type="project" value="UniProtKB-ARBA"/>
</dbReference>
<dbReference type="InterPro" id="IPR055179">
    <property type="entry name" value="Tex-like_central_region"/>
</dbReference>
<dbReference type="InterPro" id="IPR003029">
    <property type="entry name" value="S1_domain"/>
</dbReference>
<dbReference type="GO" id="GO:0003729">
    <property type="term" value="F:mRNA binding"/>
    <property type="evidence" value="ECO:0007669"/>
    <property type="project" value="TreeGrafter"/>
</dbReference>
<dbReference type="InterPro" id="IPR023323">
    <property type="entry name" value="Tex-like_dom_sf"/>
</dbReference>
<dbReference type="GO" id="GO:0003735">
    <property type="term" value="F:structural constituent of ribosome"/>
    <property type="evidence" value="ECO:0007669"/>
    <property type="project" value="TreeGrafter"/>
</dbReference>
<dbReference type="Gene3D" id="1.10.3500.10">
    <property type="entry name" value="Tex N-terminal region-like"/>
    <property type="match status" value="1"/>
</dbReference>
<dbReference type="Gene3D" id="2.40.50.140">
    <property type="entry name" value="Nucleic acid-binding proteins"/>
    <property type="match status" value="1"/>
</dbReference>
<evidence type="ECO:0000313" key="2">
    <source>
        <dbReference type="EMBL" id="HIV02078.1"/>
    </source>
</evidence>
<dbReference type="FunFam" id="2.40.50.140:FF:000051">
    <property type="entry name" value="RNA-binding transcriptional accessory protein"/>
    <property type="match status" value="1"/>
</dbReference>
<reference evidence="2" key="2">
    <citation type="journal article" date="2021" name="PeerJ">
        <title>Extensive microbial diversity within the chicken gut microbiome revealed by metagenomics and culture.</title>
        <authorList>
            <person name="Gilroy R."/>
            <person name="Ravi A."/>
            <person name="Getino M."/>
            <person name="Pursley I."/>
            <person name="Horton D.L."/>
            <person name="Alikhan N.F."/>
            <person name="Baker D."/>
            <person name="Gharbi K."/>
            <person name="Hall N."/>
            <person name="Watson M."/>
            <person name="Adriaenssens E.M."/>
            <person name="Foster-Nyarko E."/>
            <person name="Jarju S."/>
            <person name="Secka A."/>
            <person name="Antonio M."/>
            <person name="Oren A."/>
            <person name="Chaudhuri R.R."/>
            <person name="La Ragione R."/>
            <person name="Hildebrand F."/>
            <person name="Pallen M.J."/>
        </authorList>
    </citation>
    <scope>NUCLEOTIDE SEQUENCE</scope>
    <source>
        <strain evidence="2">4920</strain>
    </source>
</reference>
<dbReference type="SMART" id="SM00316">
    <property type="entry name" value="S1"/>
    <property type="match status" value="1"/>
</dbReference>
<dbReference type="InterPro" id="IPR010994">
    <property type="entry name" value="RuvA_2-like"/>
</dbReference>
<dbReference type="Proteomes" id="UP000886743">
    <property type="component" value="Unassembled WGS sequence"/>
</dbReference>
<dbReference type="SUPFAM" id="SSF53098">
    <property type="entry name" value="Ribonuclease H-like"/>
    <property type="match status" value="1"/>
</dbReference>
<dbReference type="Gene3D" id="1.10.150.310">
    <property type="entry name" value="Tex RuvX-like domain-like"/>
    <property type="match status" value="1"/>
</dbReference>
<dbReference type="Pfam" id="PF22706">
    <property type="entry name" value="Tex_central_region"/>
    <property type="match status" value="1"/>
</dbReference>
<dbReference type="FunFam" id="1.10.150.310:FF:000001">
    <property type="entry name" value="RNA-binding transcriptional accessory protein"/>
    <property type="match status" value="1"/>
</dbReference>
<dbReference type="PANTHER" id="PTHR10724:SF10">
    <property type="entry name" value="S1 RNA-BINDING DOMAIN-CONTAINING PROTEIN 1"/>
    <property type="match status" value="1"/>
</dbReference>
<name>A0A9D1SYV2_9FIRM</name>
<dbReference type="InterPro" id="IPR018974">
    <property type="entry name" value="Tex-like_N"/>
</dbReference>
<dbReference type="Pfam" id="PF16921">
    <property type="entry name" value="Tex_YqgF"/>
    <property type="match status" value="1"/>
</dbReference>
<sequence length="718" mass="78743">MDIQAQLAKEFQLKPEYAKNIVALIDEGNTIPFIARYRKEMTGSCDDQVLRELHERLGYLRNLEKRKEEVIGAITEQGKMTDDLRADIEAAQTLARLEDIYRPFKQKRRTRATVARERGLEPLAKLIVSQAMRSGDLLSEAEKYIDEEKGVASAQEAVAGAQDIIAEMVSDDAQARQMLRELYERTALLTAAAAKEEDSVYATYYGYSEPAAKVPSHRVLAINRGEKEGYLKVGVEVDAARAVESLTRMFLTGKSVTDDYYAEAVEDAYKRLIAPSLEREVRSALTERADAQAIKIFGLNLKALLMQPPIKGKVALGFDPAYRTGCKIAVVDATGKVLDTTVVYPTPPQNKVEEAKAKLKQLIEKHKVDVIAIGNGTASKESEIFVAELLREVGRPVSYMVVNEAGASVYSASKLGAQEFPEFDVSLRSAVSIARRLQDPLAELVKIDPKSVGVGQYQHDMPQKQLDETLAGVVEDCVNRVGVDLNTASAPLLSYVSGLSAAVAQNVVAYREENGAFTARPQLKKVAKLGPKAYEQCAGFLRIPGAKNVLDNTGVHPESYEAAQELLALFGYQKEDVARGSAAGLAEKVKEMGAAKAAQACGVGVPTLRDIVEELSKPGRDVRDELPPPMLRTDVMDMKDLKPGMQMKGTVRNVVDFGAFVDIGVHQDGLVHISQITNRYIKHPSEVLQVGDVVDVWVIGVDVEKKRISLTMKRPEKG</sequence>
<dbReference type="InterPro" id="IPR037027">
    <property type="entry name" value="YqgF/RNaseH-like_dom_sf"/>
</dbReference>
<dbReference type="Pfam" id="PF12836">
    <property type="entry name" value="HHH_3"/>
    <property type="match status" value="1"/>
</dbReference>
<dbReference type="PROSITE" id="PS50126">
    <property type="entry name" value="S1"/>
    <property type="match status" value="1"/>
</dbReference>
<dbReference type="GO" id="GO:0006412">
    <property type="term" value="P:translation"/>
    <property type="evidence" value="ECO:0007669"/>
    <property type="project" value="TreeGrafter"/>
</dbReference>
<organism evidence="2 3">
    <name type="scientific">Candidatus Aphodoplasma excrementigallinarum</name>
    <dbReference type="NCBI Taxonomy" id="2840673"/>
    <lineage>
        <taxon>Bacteria</taxon>
        <taxon>Bacillati</taxon>
        <taxon>Bacillota</taxon>
        <taxon>Clostridia</taxon>
        <taxon>Eubacteriales</taxon>
        <taxon>Candidatus Aphodoplasma</taxon>
    </lineage>
</organism>
<dbReference type="InterPro" id="IPR006641">
    <property type="entry name" value="YqgF/RNaseH-like_dom"/>
</dbReference>
<protein>
    <submittedName>
        <fullName evidence="2">RNA-binding transcriptional accessory protein</fullName>
    </submittedName>
</protein>
<accession>A0A9D1SYV2</accession>
<dbReference type="SMART" id="SM00732">
    <property type="entry name" value="YqgFc"/>
    <property type="match status" value="1"/>
</dbReference>
<dbReference type="InterPro" id="IPR023319">
    <property type="entry name" value="Tex-like_HTH_dom_sf"/>
</dbReference>
<dbReference type="SUPFAM" id="SSF158832">
    <property type="entry name" value="Tex N-terminal region-like"/>
    <property type="match status" value="1"/>
</dbReference>
<dbReference type="InterPro" id="IPR041692">
    <property type="entry name" value="HHH_9"/>
</dbReference>
<dbReference type="PANTHER" id="PTHR10724">
    <property type="entry name" value="30S RIBOSOMAL PROTEIN S1"/>
    <property type="match status" value="1"/>
</dbReference>
<dbReference type="EMBL" id="DVOF01000022">
    <property type="protein sequence ID" value="HIV02078.1"/>
    <property type="molecule type" value="Genomic_DNA"/>
</dbReference>
<evidence type="ECO:0000259" key="1">
    <source>
        <dbReference type="PROSITE" id="PS50126"/>
    </source>
</evidence>
<gene>
    <name evidence="2" type="ORF">IAC74_00780</name>
</gene>
<evidence type="ECO:0000313" key="3">
    <source>
        <dbReference type="Proteomes" id="UP000886743"/>
    </source>
</evidence>
<proteinExistence type="predicted"/>
<dbReference type="FunFam" id="3.30.420.140:FF:000001">
    <property type="entry name" value="RNA-binding transcriptional accessory protein"/>
    <property type="match status" value="1"/>
</dbReference>
<dbReference type="InterPro" id="IPR012337">
    <property type="entry name" value="RNaseH-like_sf"/>
</dbReference>
<dbReference type="AlphaFoldDB" id="A0A9D1SYV2"/>
<dbReference type="Pfam" id="PF09371">
    <property type="entry name" value="Tex_N"/>
    <property type="match status" value="1"/>
</dbReference>